<dbReference type="Gene3D" id="1.10.510.10">
    <property type="entry name" value="Transferase(Phosphotransferase) domain 1"/>
    <property type="match status" value="1"/>
</dbReference>
<dbReference type="InterPro" id="IPR011009">
    <property type="entry name" value="Kinase-like_dom_sf"/>
</dbReference>
<dbReference type="GO" id="GO:0005524">
    <property type="term" value="F:ATP binding"/>
    <property type="evidence" value="ECO:0007669"/>
    <property type="project" value="InterPro"/>
</dbReference>
<dbReference type="GO" id="GO:0005737">
    <property type="term" value="C:cytoplasm"/>
    <property type="evidence" value="ECO:0007669"/>
    <property type="project" value="TreeGrafter"/>
</dbReference>
<proteinExistence type="predicted"/>
<name>A0A5J4U3I9_9EUKA</name>
<sequence>PELGIVAAKVVLNKFFSEDEWNIAGILSEDPSQECPFIIKNILARKFEDMTIIILQYCNCKTLYDLIAANKDIPLSVVRVIMKQIMEGLCFIHSKGLIHRDIKPGNILLHSLIGSGRVIAKIADFGDVKINPNVDQLSMFLSFKGTHVYMPPEIILGDQNQLKVASSKVDMWSAGIILYRLLTHTFPFHSTNDIDIKQFMEDKVLIRPPSVVDNDLWDFLRRLLCFNRKDRISASDALQHPFFTNEQRLLDKRTLKLR</sequence>
<dbReference type="AlphaFoldDB" id="A0A5J4U3I9"/>
<dbReference type="GO" id="GO:0004674">
    <property type="term" value="F:protein serine/threonine kinase activity"/>
    <property type="evidence" value="ECO:0007669"/>
    <property type="project" value="InterPro"/>
</dbReference>
<dbReference type="Proteomes" id="UP000324800">
    <property type="component" value="Unassembled WGS sequence"/>
</dbReference>
<evidence type="ECO:0000313" key="2">
    <source>
        <dbReference type="EMBL" id="KAA6364899.1"/>
    </source>
</evidence>
<dbReference type="GO" id="GO:0010506">
    <property type="term" value="P:regulation of autophagy"/>
    <property type="evidence" value="ECO:0007669"/>
    <property type="project" value="InterPro"/>
</dbReference>
<dbReference type="OrthoDB" id="40902at2759"/>
<gene>
    <name evidence="2" type="ORF">EZS28_039574</name>
</gene>
<reference evidence="2 3" key="1">
    <citation type="submission" date="2019-03" db="EMBL/GenBank/DDBJ databases">
        <title>Single cell metagenomics reveals metabolic interactions within the superorganism composed of flagellate Streblomastix strix and complex community of Bacteroidetes bacteria on its surface.</title>
        <authorList>
            <person name="Treitli S.C."/>
            <person name="Kolisko M."/>
            <person name="Husnik F."/>
            <person name="Keeling P."/>
            <person name="Hampl V."/>
        </authorList>
    </citation>
    <scope>NUCLEOTIDE SEQUENCE [LARGE SCALE GENOMIC DNA]</scope>
    <source>
        <strain evidence="2">ST1C</strain>
    </source>
</reference>
<dbReference type="SUPFAM" id="SSF56112">
    <property type="entry name" value="Protein kinase-like (PK-like)"/>
    <property type="match status" value="1"/>
</dbReference>
<evidence type="ECO:0000259" key="1">
    <source>
        <dbReference type="PROSITE" id="PS50011"/>
    </source>
</evidence>
<dbReference type="PANTHER" id="PTHR24348">
    <property type="entry name" value="SERINE/THREONINE-PROTEIN KINASE UNC-51-RELATED"/>
    <property type="match status" value="1"/>
</dbReference>
<keyword evidence="2" id="KW-0808">Transferase</keyword>
<organism evidence="2 3">
    <name type="scientific">Streblomastix strix</name>
    <dbReference type="NCBI Taxonomy" id="222440"/>
    <lineage>
        <taxon>Eukaryota</taxon>
        <taxon>Metamonada</taxon>
        <taxon>Preaxostyla</taxon>
        <taxon>Oxymonadida</taxon>
        <taxon>Streblomastigidae</taxon>
        <taxon>Streblomastix</taxon>
    </lineage>
</organism>
<dbReference type="PROSITE" id="PS00108">
    <property type="entry name" value="PROTEIN_KINASE_ST"/>
    <property type="match status" value="1"/>
</dbReference>
<dbReference type="SMART" id="SM00220">
    <property type="entry name" value="S_TKc"/>
    <property type="match status" value="1"/>
</dbReference>
<dbReference type="InterPro" id="IPR000719">
    <property type="entry name" value="Prot_kinase_dom"/>
</dbReference>
<dbReference type="InterPro" id="IPR045269">
    <property type="entry name" value="Atg1-like"/>
</dbReference>
<accession>A0A5J4U3I9</accession>
<evidence type="ECO:0000313" key="3">
    <source>
        <dbReference type="Proteomes" id="UP000324800"/>
    </source>
</evidence>
<dbReference type="PROSITE" id="PS50011">
    <property type="entry name" value="PROTEIN_KINASE_DOM"/>
    <property type="match status" value="1"/>
</dbReference>
<comment type="caution">
    <text evidence="2">The sequence shown here is derived from an EMBL/GenBank/DDBJ whole genome shotgun (WGS) entry which is preliminary data.</text>
</comment>
<dbReference type="Pfam" id="PF00069">
    <property type="entry name" value="Pkinase"/>
    <property type="match status" value="1"/>
</dbReference>
<keyword evidence="2" id="KW-0418">Kinase</keyword>
<feature type="non-terminal residue" evidence="2">
    <location>
        <position position="1"/>
    </location>
</feature>
<dbReference type="EMBL" id="SNRW01021089">
    <property type="protein sequence ID" value="KAA6364899.1"/>
    <property type="molecule type" value="Genomic_DNA"/>
</dbReference>
<dbReference type="InterPro" id="IPR008271">
    <property type="entry name" value="Ser/Thr_kinase_AS"/>
</dbReference>
<protein>
    <submittedName>
        <fullName evidence="2">Putative serine/threonine-protein kinase unc-51</fullName>
    </submittedName>
</protein>
<feature type="domain" description="Protein kinase" evidence="1">
    <location>
        <begin position="1"/>
        <end position="243"/>
    </location>
</feature>